<name>A0A392TL70_9FABA</name>
<keyword evidence="2" id="KW-1185">Reference proteome</keyword>
<accession>A0A392TL70</accession>
<comment type="caution">
    <text evidence="1">The sequence shown here is derived from an EMBL/GenBank/DDBJ whole genome shotgun (WGS) entry which is preliminary data.</text>
</comment>
<organism evidence="1 2">
    <name type="scientific">Trifolium medium</name>
    <dbReference type="NCBI Taxonomy" id="97028"/>
    <lineage>
        <taxon>Eukaryota</taxon>
        <taxon>Viridiplantae</taxon>
        <taxon>Streptophyta</taxon>
        <taxon>Embryophyta</taxon>
        <taxon>Tracheophyta</taxon>
        <taxon>Spermatophyta</taxon>
        <taxon>Magnoliopsida</taxon>
        <taxon>eudicotyledons</taxon>
        <taxon>Gunneridae</taxon>
        <taxon>Pentapetalae</taxon>
        <taxon>rosids</taxon>
        <taxon>fabids</taxon>
        <taxon>Fabales</taxon>
        <taxon>Fabaceae</taxon>
        <taxon>Papilionoideae</taxon>
        <taxon>50 kb inversion clade</taxon>
        <taxon>NPAAA clade</taxon>
        <taxon>Hologalegina</taxon>
        <taxon>IRL clade</taxon>
        <taxon>Trifolieae</taxon>
        <taxon>Trifolium</taxon>
    </lineage>
</organism>
<evidence type="ECO:0000313" key="1">
    <source>
        <dbReference type="EMBL" id="MCI60870.1"/>
    </source>
</evidence>
<dbReference type="Proteomes" id="UP000265520">
    <property type="component" value="Unassembled WGS sequence"/>
</dbReference>
<dbReference type="EMBL" id="LXQA010589568">
    <property type="protein sequence ID" value="MCI60870.1"/>
    <property type="molecule type" value="Genomic_DNA"/>
</dbReference>
<reference evidence="1 2" key="1">
    <citation type="journal article" date="2018" name="Front. Plant Sci.">
        <title>Red Clover (Trifolium pratense) and Zigzag Clover (T. medium) - A Picture of Genomic Similarities and Differences.</title>
        <authorList>
            <person name="Dluhosova J."/>
            <person name="Istvanek J."/>
            <person name="Nedelnik J."/>
            <person name="Repkova J."/>
        </authorList>
    </citation>
    <scope>NUCLEOTIDE SEQUENCE [LARGE SCALE GENOMIC DNA]</scope>
    <source>
        <strain evidence="2">cv. 10/8</strain>
        <tissue evidence="1">Leaf</tissue>
    </source>
</reference>
<protein>
    <submittedName>
        <fullName evidence="1">Uncharacterized protein</fullName>
    </submittedName>
</protein>
<dbReference type="AlphaFoldDB" id="A0A392TL70"/>
<evidence type="ECO:0000313" key="2">
    <source>
        <dbReference type="Proteomes" id="UP000265520"/>
    </source>
</evidence>
<feature type="non-terminal residue" evidence="1">
    <location>
        <position position="48"/>
    </location>
</feature>
<proteinExistence type="predicted"/>
<sequence>MNRDTWRDPNDVDVMYILALVALLKELVWLVTGRGGGDDGGEVKGGDK</sequence>